<reference evidence="3 4" key="1">
    <citation type="journal article" date="2013" name="Curr. Biol.">
        <title>The Genome of the Foraminiferan Reticulomyxa filosa.</title>
        <authorList>
            <person name="Glockner G."/>
            <person name="Hulsmann N."/>
            <person name="Schleicher M."/>
            <person name="Noegel A.A."/>
            <person name="Eichinger L."/>
            <person name="Gallinger C."/>
            <person name="Pawlowski J."/>
            <person name="Sierra R."/>
            <person name="Euteneuer U."/>
            <person name="Pillet L."/>
            <person name="Moustafa A."/>
            <person name="Platzer M."/>
            <person name="Groth M."/>
            <person name="Szafranski K."/>
            <person name="Schliwa M."/>
        </authorList>
    </citation>
    <scope>NUCLEOTIDE SEQUENCE [LARGE SCALE GENOMIC DNA]</scope>
</reference>
<keyword evidence="4" id="KW-1185">Reference proteome</keyword>
<comment type="similarity">
    <text evidence="1">Belongs to the TCP-1 chaperonin family.</text>
</comment>
<dbReference type="GO" id="GO:0051082">
    <property type="term" value="F:unfolded protein binding"/>
    <property type="evidence" value="ECO:0007669"/>
    <property type="project" value="InterPro"/>
</dbReference>
<keyword evidence="2" id="KW-1133">Transmembrane helix</keyword>
<feature type="transmembrane region" description="Helical" evidence="2">
    <location>
        <begin position="91"/>
        <end position="110"/>
    </location>
</feature>
<dbReference type="GO" id="GO:0016887">
    <property type="term" value="F:ATP hydrolysis activity"/>
    <property type="evidence" value="ECO:0007669"/>
    <property type="project" value="InterPro"/>
</dbReference>
<gene>
    <name evidence="3" type="ORF">RFI_39223</name>
</gene>
<dbReference type="PROSITE" id="PS00750">
    <property type="entry name" value="TCP1_1"/>
    <property type="match status" value="1"/>
</dbReference>
<dbReference type="EMBL" id="ASPP01047120">
    <property type="protein sequence ID" value="ETN98287.1"/>
    <property type="molecule type" value="Genomic_DNA"/>
</dbReference>
<evidence type="ECO:0000256" key="2">
    <source>
        <dbReference type="SAM" id="Phobius"/>
    </source>
</evidence>
<dbReference type="Proteomes" id="UP000023152">
    <property type="component" value="Unassembled WGS sequence"/>
</dbReference>
<organism evidence="3 4">
    <name type="scientific">Reticulomyxa filosa</name>
    <dbReference type="NCBI Taxonomy" id="46433"/>
    <lineage>
        <taxon>Eukaryota</taxon>
        <taxon>Sar</taxon>
        <taxon>Rhizaria</taxon>
        <taxon>Retaria</taxon>
        <taxon>Foraminifera</taxon>
        <taxon>Monothalamids</taxon>
        <taxon>Reticulomyxidae</taxon>
        <taxon>Reticulomyxa</taxon>
    </lineage>
</organism>
<feature type="non-terminal residue" evidence="3">
    <location>
        <position position="1"/>
    </location>
</feature>
<comment type="caution">
    <text evidence="3">The sequence shown here is derived from an EMBL/GenBank/DDBJ whole genome shotgun (WGS) entry which is preliminary data.</text>
</comment>
<dbReference type="AlphaFoldDB" id="X6L8H9"/>
<accession>X6L8H9</accession>
<evidence type="ECO:0000256" key="1">
    <source>
        <dbReference type="ARBA" id="ARBA00008020"/>
    </source>
</evidence>
<evidence type="ECO:0000313" key="4">
    <source>
        <dbReference type="Proteomes" id="UP000023152"/>
    </source>
</evidence>
<feature type="non-terminal residue" evidence="3">
    <location>
        <position position="216"/>
    </location>
</feature>
<feature type="transmembrane region" description="Helical" evidence="2">
    <location>
        <begin position="48"/>
        <end position="70"/>
    </location>
</feature>
<dbReference type="GO" id="GO:0006457">
    <property type="term" value="P:protein folding"/>
    <property type="evidence" value="ECO:0007669"/>
    <property type="project" value="InterPro"/>
</dbReference>
<dbReference type="InterPro" id="IPR002194">
    <property type="entry name" value="Chaperonin_TCP-1_CS"/>
</dbReference>
<dbReference type="GO" id="GO:0005524">
    <property type="term" value="F:ATP binding"/>
    <property type="evidence" value="ECO:0007669"/>
    <property type="project" value="InterPro"/>
</dbReference>
<name>X6L8H9_RETFI</name>
<dbReference type="OrthoDB" id="1687362at2759"/>
<evidence type="ECO:0000313" key="3">
    <source>
        <dbReference type="EMBL" id="ETN98287.1"/>
    </source>
</evidence>
<dbReference type="InterPro" id="IPR027413">
    <property type="entry name" value="GROEL-like_equatorial_sf"/>
</dbReference>
<keyword evidence="2" id="KW-0472">Membrane</keyword>
<keyword evidence="2" id="KW-0812">Transmembrane</keyword>
<sequence>ITFFQQVKKKKKKNTTTLMTPLLFLHIPLETHVLLDCMSNILNRTVHVVLFFFEMDTFLINGTTAAFILCRKERNASIKKNGELFSFGTKLCCCFATYLFVLLLFIAPLFELYVTNSIAKKKKKKKAASFKLKRWLYIFFFFFSPFKKKKEVMFAVDELGRPFIILREQDQKQRLKGLDAHKSNILAARTVSNLLRTSLGPKGMDKMIVSPDGDIT</sequence>
<dbReference type="SUPFAM" id="SSF48592">
    <property type="entry name" value="GroEL equatorial domain-like"/>
    <property type="match status" value="1"/>
</dbReference>
<protein>
    <submittedName>
        <fullName evidence="3">T complex chaperonin</fullName>
    </submittedName>
</protein>
<dbReference type="Gene3D" id="1.10.560.10">
    <property type="entry name" value="GroEL-like equatorial domain"/>
    <property type="match status" value="1"/>
</dbReference>
<proteinExistence type="inferred from homology"/>